<evidence type="ECO:0000256" key="2">
    <source>
        <dbReference type="SAM" id="MobiDB-lite"/>
    </source>
</evidence>
<accession>A0A7Z2W1D8</accession>
<sequence length="335" mass="36361">MQAQTAQEDAAPDAGQRPPRVAPLFEQPGVLTPRGTYVVEPAVQFAHSSSDRIAFAGYAMILTLFDPRIDVREVRRNSTVASLTARRGITNRFELEVRVPYVYRSDDIVSRDMVAGAVTDRVVQDSGKAIGDVELAARYQLNQGSLHRPYFVGGVRFKSRTGRDPFEAVTDCLVRCTEQNAAGTGLPSNLATGSGFYALEPNIAWFMPANPATFFGTVSYMHNFKRSNVNRKVLNGGSEPLGTITPPDSFGFNAGIGFALNDKVGLSVGYDHISVGRAKQNGQTLPNSLRLQLGTIMAGFSYRLDQRRTINVSIGGGLTRDAPDVGLMVRVPLAF</sequence>
<dbReference type="EMBL" id="CP051685">
    <property type="protein sequence ID" value="QJE03257.1"/>
    <property type="molecule type" value="Genomic_DNA"/>
</dbReference>
<proteinExistence type="predicted"/>
<reference evidence="3 4" key="1">
    <citation type="submission" date="2020-04" db="EMBL/GenBank/DDBJ databases">
        <title>Genome sequencing of novel species.</title>
        <authorList>
            <person name="Heo J."/>
            <person name="Kim S.-J."/>
            <person name="Kim J.-S."/>
            <person name="Hong S.-B."/>
            <person name="Kwon S.-W."/>
        </authorList>
    </citation>
    <scope>NUCLEOTIDE SEQUENCE [LARGE SCALE GENOMIC DNA]</scope>
    <source>
        <strain evidence="3 4">GN2-R2</strain>
    </source>
</reference>
<evidence type="ECO:0000313" key="4">
    <source>
        <dbReference type="Proteomes" id="UP000502415"/>
    </source>
</evidence>
<keyword evidence="3" id="KW-0418">Kinase</keyword>
<organism evidence="3 4">
    <name type="scientific">Massilia forsythiae</name>
    <dbReference type="NCBI Taxonomy" id="2728020"/>
    <lineage>
        <taxon>Bacteria</taxon>
        <taxon>Pseudomonadati</taxon>
        <taxon>Pseudomonadota</taxon>
        <taxon>Betaproteobacteria</taxon>
        <taxon>Burkholderiales</taxon>
        <taxon>Oxalobacteraceae</taxon>
        <taxon>Telluria group</taxon>
        <taxon>Massilia</taxon>
    </lineage>
</organism>
<dbReference type="AlphaFoldDB" id="A0A7Z2W1D8"/>
<dbReference type="InterPro" id="IPR011250">
    <property type="entry name" value="OMP/PagP_B-barrel"/>
</dbReference>
<keyword evidence="3" id="KW-0808">Transferase</keyword>
<gene>
    <name evidence="3" type="ORF">HH212_08735</name>
</gene>
<comment type="subcellular location">
    <subcellularLocation>
        <location evidence="1">Cell outer membrane</location>
    </subcellularLocation>
</comment>
<dbReference type="GO" id="GO:0016301">
    <property type="term" value="F:kinase activity"/>
    <property type="evidence" value="ECO:0007669"/>
    <property type="project" value="UniProtKB-KW"/>
</dbReference>
<keyword evidence="4" id="KW-1185">Reference proteome</keyword>
<dbReference type="SUPFAM" id="SSF56925">
    <property type="entry name" value="OMPA-like"/>
    <property type="match status" value="1"/>
</dbReference>
<dbReference type="Proteomes" id="UP000502415">
    <property type="component" value="Chromosome"/>
</dbReference>
<feature type="region of interest" description="Disordered" evidence="2">
    <location>
        <begin position="1"/>
        <end position="22"/>
    </location>
</feature>
<protein>
    <submittedName>
        <fullName evidence="3">Acetate kinase</fullName>
    </submittedName>
</protein>
<name>A0A7Z2W1D8_9BURK</name>
<evidence type="ECO:0000313" key="3">
    <source>
        <dbReference type="EMBL" id="QJE03257.1"/>
    </source>
</evidence>
<dbReference type="GO" id="GO:0009279">
    <property type="term" value="C:cell outer membrane"/>
    <property type="evidence" value="ECO:0007669"/>
    <property type="project" value="UniProtKB-SubCell"/>
</dbReference>
<dbReference type="KEGG" id="mfy:HH212_08735"/>
<evidence type="ECO:0000256" key="1">
    <source>
        <dbReference type="ARBA" id="ARBA00004442"/>
    </source>
</evidence>